<sequence>MLEPQLVEGSAMISINSSGKEVISSNGGQMTSTDEKTGFVSGEKAQFSKEENDRLKSLLETLEEPSSLCFSAESGATDHMTCSSHKFSSYNPVLATKRLQLQRSLATVACQGEIRLGYGGLGYKDNDWTC</sequence>
<gene>
    <name evidence="2" type="ORF">CK203_074330</name>
</gene>
<comment type="caution">
    <text evidence="2">The sequence shown here is derived from an EMBL/GenBank/DDBJ whole genome shotgun (WGS) entry which is preliminary data.</text>
</comment>
<dbReference type="EMBL" id="QGNW01002590">
    <property type="protein sequence ID" value="RVW16115.1"/>
    <property type="molecule type" value="Genomic_DNA"/>
</dbReference>
<evidence type="ECO:0000313" key="3">
    <source>
        <dbReference type="Proteomes" id="UP000288805"/>
    </source>
</evidence>
<reference evidence="2 3" key="1">
    <citation type="journal article" date="2018" name="PLoS Genet.">
        <title>Population sequencing reveals clonal diversity and ancestral inbreeding in the grapevine cultivar Chardonnay.</title>
        <authorList>
            <person name="Roach M.J."/>
            <person name="Johnson D.L."/>
            <person name="Bohlmann J."/>
            <person name="van Vuuren H.J."/>
            <person name="Jones S.J."/>
            <person name="Pretorius I.S."/>
            <person name="Schmidt S.A."/>
            <person name="Borneman A.R."/>
        </authorList>
    </citation>
    <scope>NUCLEOTIDE SEQUENCE [LARGE SCALE GENOMIC DNA]</scope>
    <source>
        <strain evidence="3">cv. Chardonnay</strain>
        <tissue evidence="2">Leaf</tissue>
    </source>
</reference>
<feature type="region of interest" description="Disordered" evidence="1">
    <location>
        <begin position="18"/>
        <end position="45"/>
    </location>
</feature>
<evidence type="ECO:0000313" key="2">
    <source>
        <dbReference type="EMBL" id="RVW16115.1"/>
    </source>
</evidence>
<protein>
    <submittedName>
        <fullName evidence="2">Uncharacterized protein</fullName>
    </submittedName>
</protein>
<accession>A0A438BYL9</accession>
<name>A0A438BYL9_VITVI</name>
<feature type="compositionally biased region" description="Polar residues" evidence="1">
    <location>
        <begin position="18"/>
        <end position="32"/>
    </location>
</feature>
<dbReference type="AlphaFoldDB" id="A0A438BYL9"/>
<dbReference type="Proteomes" id="UP000288805">
    <property type="component" value="Unassembled WGS sequence"/>
</dbReference>
<organism evidence="2 3">
    <name type="scientific">Vitis vinifera</name>
    <name type="common">Grape</name>
    <dbReference type="NCBI Taxonomy" id="29760"/>
    <lineage>
        <taxon>Eukaryota</taxon>
        <taxon>Viridiplantae</taxon>
        <taxon>Streptophyta</taxon>
        <taxon>Embryophyta</taxon>
        <taxon>Tracheophyta</taxon>
        <taxon>Spermatophyta</taxon>
        <taxon>Magnoliopsida</taxon>
        <taxon>eudicotyledons</taxon>
        <taxon>Gunneridae</taxon>
        <taxon>Pentapetalae</taxon>
        <taxon>rosids</taxon>
        <taxon>Vitales</taxon>
        <taxon>Vitaceae</taxon>
        <taxon>Viteae</taxon>
        <taxon>Vitis</taxon>
    </lineage>
</organism>
<proteinExistence type="predicted"/>
<evidence type="ECO:0000256" key="1">
    <source>
        <dbReference type="SAM" id="MobiDB-lite"/>
    </source>
</evidence>